<dbReference type="PANTHER" id="PTHR43394">
    <property type="entry name" value="ATP-DEPENDENT PERMEASE MDL1, MITOCHONDRIAL"/>
    <property type="match status" value="1"/>
</dbReference>
<dbReference type="Gene3D" id="3.40.50.300">
    <property type="entry name" value="P-loop containing nucleotide triphosphate hydrolases"/>
    <property type="match status" value="1"/>
</dbReference>
<feature type="domain" description="ABC transporter" evidence="14">
    <location>
        <begin position="337"/>
        <end position="570"/>
    </location>
</feature>
<evidence type="ECO:0000259" key="15">
    <source>
        <dbReference type="PROSITE" id="PS50929"/>
    </source>
</evidence>
<comment type="subcellular location">
    <subcellularLocation>
        <location evidence="1">Cell membrane</location>
        <topology evidence="1">Multi-pass membrane protein</topology>
    </subcellularLocation>
</comment>
<evidence type="ECO:0000256" key="11">
    <source>
        <dbReference type="ARBA" id="ARBA00034018"/>
    </source>
</evidence>
<keyword evidence="9 13" id="KW-1133">Transmembrane helix</keyword>
<dbReference type="RefSeq" id="WP_054624386.1">
    <property type="nucleotide sequence ID" value="NZ_JAANQJ010000011.1"/>
</dbReference>
<dbReference type="Pfam" id="PF00664">
    <property type="entry name" value="ABC_membrane"/>
    <property type="match status" value="1"/>
</dbReference>
<keyword evidence="4" id="KW-0813">Transport</keyword>
<name>A0AAN6AY19_CROSK</name>
<feature type="transmembrane region" description="Helical" evidence="13">
    <location>
        <begin position="248"/>
        <end position="268"/>
    </location>
</feature>
<evidence type="ECO:0000256" key="1">
    <source>
        <dbReference type="ARBA" id="ARBA00004651"/>
    </source>
</evidence>
<evidence type="ECO:0000256" key="5">
    <source>
        <dbReference type="ARBA" id="ARBA00022475"/>
    </source>
</evidence>
<accession>A0AAN6AY19</accession>
<dbReference type="PROSITE" id="PS50893">
    <property type="entry name" value="ABC_TRANSPORTER_2"/>
    <property type="match status" value="1"/>
</dbReference>
<evidence type="ECO:0000256" key="6">
    <source>
        <dbReference type="ARBA" id="ARBA00022692"/>
    </source>
</evidence>
<dbReference type="Pfam" id="PF00005">
    <property type="entry name" value="ABC_tran"/>
    <property type="match status" value="1"/>
</dbReference>
<evidence type="ECO:0000256" key="10">
    <source>
        <dbReference type="ARBA" id="ARBA00023136"/>
    </source>
</evidence>
<evidence type="ECO:0000256" key="7">
    <source>
        <dbReference type="ARBA" id="ARBA00022741"/>
    </source>
</evidence>
<dbReference type="InterPro" id="IPR027417">
    <property type="entry name" value="P-loop_NTPase"/>
</dbReference>
<evidence type="ECO:0000256" key="4">
    <source>
        <dbReference type="ARBA" id="ARBA00022448"/>
    </source>
</evidence>
<dbReference type="FunFam" id="1.20.1560.10:FF:000011">
    <property type="entry name" value="Multidrug ABC transporter ATP-binding protein"/>
    <property type="match status" value="1"/>
</dbReference>
<organism evidence="16 17">
    <name type="scientific">Cronobacter sakazakii</name>
    <name type="common">Enterobacter sakazakii</name>
    <dbReference type="NCBI Taxonomy" id="28141"/>
    <lineage>
        <taxon>Bacteria</taxon>
        <taxon>Pseudomonadati</taxon>
        <taxon>Pseudomonadota</taxon>
        <taxon>Gammaproteobacteria</taxon>
        <taxon>Enterobacterales</taxon>
        <taxon>Enterobacteriaceae</taxon>
        <taxon>Cronobacter</taxon>
    </lineage>
</organism>
<evidence type="ECO:0000256" key="13">
    <source>
        <dbReference type="SAM" id="Phobius"/>
    </source>
</evidence>
<keyword evidence="5" id="KW-1003">Cell membrane</keyword>
<feature type="transmembrane region" description="Helical" evidence="13">
    <location>
        <begin position="280"/>
        <end position="301"/>
    </location>
</feature>
<dbReference type="GO" id="GO:0015421">
    <property type="term" value="F:ABC-type oligopeptide transporter activity"/>
    <property type="evidence" value="ECO:0007669"/>
    <property type="project" value="TreeGrafter"/>
</dbReference>
<dbReference type="AlphaFoldDB" id="A0AAN6AY19"/>
<feature type="transmembrane region" description="Helical" evidence="13">
    <location>
        <begin position="127"/>
        <end position="150"/>
    </location>
</feature>
<dbReference type="EMBL" id="WAGF01000003">
    <property type="protein sequence ID" value="KAB0881025.1"/>
    <property type="molecule type" value="Genomic_DNA"/>
</dbReference>
<sequence length="591" mass="66094">MRLFAQLSWYFSREWRRYLGAVALLIVIAILQLVPPKVVGYVVDGVTQHHYTTRQVLLWVGLLVVIAIVVYLLRYVWRVLLFGASYQLAVELRRDFYRQLSRQHPEFYLRHRTGDLMARATNDVDRVVFAAGEGVLTLVDSLVMGCAVLVIMCTQISWQLTLLALLPMPVMAIVIKRYGDQLHHRFKAAQAAFSSLNDRTQESLTSIRMIKAFGLEDRQSALFSEDARDTGVKNLRVARVDARFDPTIYIAIGMANLLAIGGGSWMVMNGTLTLGQLTSFTMYLGLMIWPMLALAWMFNIVERGSAAYSRIRALLAEAPVVKDGQASLPAGRGVLNVAIREFRYPHAARDTLRNVQFTLKPGQMLGLCGPTGAGKTSVLSLIQRHFDLDAGEITFHDVSLDRVHLDDWRGRLAVVNQTPFLFSDTVASNIALGKPDATQEEIEQAAKLACVHDDILRLPQGYDTQVGERGVMLSGGQKQRISIARALLLEAEILVLDDALSAVDGRTEHQILHNLRQWGENRTVIISAHRLSALTEASEILVLQHGQVAQRGRHESLAAQPGWYRDMYRYQQLEAALDDAPEENDEEALNA</sequence>
<dbReference type="FunFam" id="3.40.50.300:FF:000221">
    <property type="entry name" value="Multidrug ABC transporter ATP-binding protein"/>
    <property type="match status" value="1"/>
</dbReference>
<feature type="transmembrane region" description="Helical" evidence="13">
    <location>
        <begin position="56"/>
        <end position="77"/>
    </location>
</feature>
<comment type="caution">
    <text evidence="16">The sequence shown here is derived from an EMBL/GenBank/DDBJ whole genome shotgun (WGS) entry which is preliminary data.</text>
</comment>
<comment type="catalytic activity">
    <reaction evidence="11">
        <text>ATP + H2O + xenobioticSide 1 = ADP + phosphate + xenobioticSide 2.</text>
        <dbReference type="EC" id="7.6.2.2"/>
    </reaction>
</comment>
<dbReference type="EC" id="7.6.2.2" evidence="3"/>
<evidence type="ECO:0000256" key="9">
    <source>
        <dbReference type="ARBA" id="ARBA00022989"/>
    </source>
</evidence>
<evidence type="ECO:0000256" key="8">
    <source>
        <dbReference type="ARBA" id="ARBA00022840"/>
    </source>
</evidence>
<keyword evidence="8" id="KW-0067">ATP-binding</keyword>
<dbReference type="InterPro" id="IPR003593">
    <property type="entry name" value="AAA+_ATPase"/>
</dbReference>
<dbReference type="InterPro" id="IPR003439">
    <property type="entry name" value="ABC_transporter-like_ATP-bd"/>
</dbReference>
<dbReference type="InterPro" id="IPR036640">
    <property type="entry name" value="ABC1_TM_sf"/>
</dbReference>
<protein>
    <recommendedName>
        <fullName evidence="12">Multidrug resistance-like ATP-binding protein MdlA</fullName>
        <ecNumber evidence="3">7.6.2.2</ecNumber>
    </recommendedName>
</protein>
<dbReference type="PANTHER" id="PTHR43394:SF1">
    <property type="entry name" value="ATP-BINDING CASSETTE SUB-FAMILY B MEMBER 10, MITOCHONDRIAL"/>
    <property type="match status" value="1"/>
</dbReference>
<dbReference type="GO" id="GO:0005886">
    <property type="term" value="C:plasma membrane"/>
    <property type="evidence" value="ECO:0007669"/>
    <property type="project" value="UniProtKB-SubCell"/>
</dbReference>
<comment type="similarity">
    <text evidence="2">Belongs to the ABC transporter superfamily. Drug exporter-2 (TC 3.A.1.117) family.</text>
</comment>
<evidence type="ECO:0000256" key="12">
    <source>
        <dbReference type="ARBA" id="ARBA00074518"/>
    </source>
</evidence>
<keyword evidence="6 13" id="KW-0812">Transmembrane</keyword>
<proteinExistence type="inferred from homology"/>
<dbReference type="GO" id="GO:0008559">
    <property type="term" value="F:ABC-type xenobiotic transporter activity"/>
    <property type="evidence" value="ECO:0007669"/>
    <property type="project" value="UniProtKB-EC"/>
</dbReference>
<evidence type="ECO:0000313" key="16">
    <source>
        <dbReference type="EMBL" id="KAB0881025.1"/>
    </source>
</evidence>
<feature type="transmembrane region" description="Helical" evidence="13">
    <location>
        <begin position="156"/>
        <end position="175"/>
    </location>
</feature>
<dbReference type="Proteomes" id="UP000439917">
    <property type="component" value="Unassembled WGS sequence"/>
</dbReference>
<evidence type="ECO:0000313" key="17">
    <source>
        <dbReference type="Proteomes" id="UP000439917"/>
    </source>
</evidence>
<dbReference type="GO" id="GO:0005524">
    <property type="term" value="F:ATP binding"/>
    <property type="evidence" value="ECO:0007669"/>
    <property type="project" value="UniProtKB-KW"/>
</dbReference>
<dbReference type="NCBIfam" id="NF008055">
    <property type="entry name" value="PRK10789.1"/>
    <property type="match status" value="1"/>
</dbReference>
<keyword evidence="10 13" id="KW-0472">Membrane</keyword>
<dbReference type="SUPFAM" id="SSF90123">
    <property type="entry name" value="ABC transporter transmembrane region"/>
    <property type="match status" value="1"/>
</dbReference>
<dbReference type="SMART" id="SM00382">
    <property type="entry name" value="AAA"/>
    <property type="match status" value="1"/>
</dbReference>
<dbReference type="InterPro" id="IPR039421">
    <property type="entry name" value="Type_1_exporter"/>
</dbReference>
<evidence type="ECO:0000259" key="14">
    <source>
        <dbReference type="PROSITE" id="PS50893"/>
    </source>
</evidence>
<dbReference type="SUPFAM" id="SSF52540">
    <property type="entry name" value="P-loop containing nucleoside triphosphate hydrolases"/>
    <property type="match status" value="1"/>
</dbReference>
<dbReference type="CDD" id="cd18541">
    <property type="entry name" value="ABC_6TM_TmrB_like"/>
    <property type="match status" value="1"/>
</dbReference>
<dbReference type="InterPro" id="IPR011527">
    <property type="entry name" value="ABC1_TM_dom"/>
</dbReference>
<gene>
    <name evidence="16" type="ORF">FZI38_02245</name>
</gene>
<feature type="domain" description="ABC transmembrane type-1" evidence="15">
    <location>
        <begin position="19"/>
        <end position="303"/>
    </location>
</feature>
<dbReference type="Gene3D" id="1.20.1560.10">
    <property type="entry name" value="ABC transporter type 1, transmembrane domain"/>
    <property type="match status" value="1"/>
</dbReference>
<dbReference type="InterPro" id="IPR017871">
    <property type="entry name" value="ABC_transporter-like_CS"/>
</dbReference>
<keyword evidence="7" id="KW-0547">Nucleotide-binding</keyword>
<dbReference type="PROSITE" id="PS50929">
    <property type="entry name" value="ABC_TM1F"/>
    <property type="match status" value="1"/>
</dbReference>
<dbReference type="PROSITE" id="PS00211">
    <property type="entry name" value="ABC_TRANSPORTER_1"/>
    <property type="match status" value="1"/>
</dbReference>
<reference evidence="16 17" key="1">
    <citation type="submission" date="2019-09" db="EMBL/GenBank/DDBJ databases">
        <title>Prevalence, distribution, and phylogeny of type two toxin-antitoxin genes possessed by Cronobacter species where C. sakazakii homologs follow sequence type lineages.</title>
        <authorList>
            <person name="Finkelstein S."/>
            <person name="Negrete F."/>
            <person name="Jang H."/>
            <person name="Gopinath G.R."/>
            <person name="Tall B.D."/>
        </authorList>
    </citation>
    <scope>NUCLEOTIDE SEQUENCE [LARGE SCALE GENOMIC DNA]</scope>
    <source>
        <strain evidence="16 17">MOD1_Comp4</strain>
    </source>
</reference>
<evidence type="ECO:0000256" key="3">
    <source>
        <dbReference type="ARBA" id="ARBA00012191"/>
    </source>
</evidence>
<evidence type="ECO:0000256" key="2">
    <source>
        <dbReference type="ARBA" id="ARBA00006526"/>
    </source>
</evidence>
<dbReference type="GO" id="GO:0016887">
    <property type="term" value="F:ATP hydrolysis activity"/>
    <property type="evidence" value="ECO:0007669"/>
    <property type="project" value="InterPro"/>
</dbReference>